<feature type="compositionally biased region" description="Basic and acidic residues" evidence="1">
    <location>
        <begin position="37"/>
        <end position="52"/>
    </location>
</feature>
<evidence type="ECO:0000313" key="2">
    <source>
        <dbReference type="EMBL" id="TFY50773.1"/>
    </source>
</evidence>
<dbReference type="AlphaFoldDB" id="A0A4Y9XN31"/>
<keyword evidence="3" id="KW-1185">Reference proteome</keyword>
<proteinExistence type="predicted"/>
<accession>A0A4Y9XN31</accession>
<reference evidence="2 3" key="1">
    <citation type="submission" date="2019-02" db="EMBL/GenBank/DDBJ databases">
        <title>Genome sequencing of the rare red list fungi Dentipellis fragilis.</title>
        <authorList>
            <person name="Buettner E."/>
            <person name="Kellner H."/>
        </authorList>
    </citation>
    <scope>NUCLEOTIDE SEQUENCE [LARGE SCALE GENOMIC DNA]</scope>
    <source>
        <strain evidence="2 3">DSM 105465</strain>
    </source>
</reference>
<gene>
    <name evidence="2" type="ORF">EVG20_g11337</name>
</gene>
<evidence type="ECO:0000256" key="1">
    <source>
        <dbReference type="SAM" id="MobiDB-lite"/>
    </source>
</evidence>
<protein>
    <submittedName>
        <fullName evidence="2">Uncharacterized protein</fullName>
    </submittedName>
</protein>
<feature type="compositionally biased region" description="Basic and acidic residues" evidence="1">
    <location>
        <begin position="118"/>
        <end position="129"/>
    </location>
</feature>
<name>A0A4Y9XN31_9AGAM</name>
<dbReference type="Proteomes" id="UP000298327">
    <property type="component" value="Unassembled WGS sequence"/>
</dbReference>
<feature type="region of interest" description="Disordered" evidence="1">
    <location>
        <begin position="23"/>
        <end position="129"/>
    </location>
</feature>
<evidence type="ECO:0000313" key="3">
    <source>
        <dbReference type="Proteomes" id="UP000298327"/>
    </source>
</evidence>
<comment type="caution">
    <text evidence="2">The sequence shown here is derived from an EMBL/GenBank/DDBJ whole genome shotgun (WGS) entry which is preliminary data.</text>
</comment>
<sequence>MSETNGKKSSCSQCPLLIPLHHLLPKEGDGTGGTSRGAHDVDRARTDYRADAFNKPNTGIPAPARTGGRARVSTRMKADSNTNASVKEAARSSDEPKPQSLLAAGIAGTRRYAAGKGGGHEPLRHNAAE</sequence>
<dbReference type="EMBL" id="SEOQ01001706">
    <property type="protein sequence ID" value="TFY50773.1"/>
    <property type="molecule type" value="Genomic_DNA"/>
</dbReference>
<feature type="compositionally biased region" description="Basic and acidic residues" evidence="1">
    <location>
        <begin position="88"/>
        <end position="97"/>
    </location>
</feature>
<organism evidence="2 3">
    <name type="scientific">Dentipellis fragilis</name>
    <dbReference type="NCBI Taxonomy" id="205917"/>
    <lineage>
        <taxon>Eukaryota</taxon>
        <taxon>Fungi</taxon>
        <taxon>Dikarya</taxon>
        <taxon>Basidiomycota</taxon>
        <taxon>Agaricomycotina</taxon>
        <taxon>Agaricomycetes</taxon>
        <taxon>Russulales</taxon>
        <taxon>Hericiaceae</taxon>
        <taxon>Dentipellis</taxon>
    </lineage>
</organism>